<dbReference type="SUPFAM" id="SSF54427">
    <property type="entry name" value="NTF2-like"/>
    <property type="match status" value="1"/>
</dbReference>
<organism evidence="3 4">
    <name type="scientific">Pseudoduganella buxea</name>
    <dbReference type="NCBI Taxonomy" id="1949069"/>
    <lineage>
        <taxon>Bacteria</taxon>
        <taxon>Pseudomonadati</taxon>
        <taxon>Pseudomonadota</taxon>
        <taxon>Betaproteobacteria</taxon>
        <taxon>Burkholderiales</taxon>
        <taxon>Oxalobacteraceae</taxon>
        <taxon>Telluria group</taxon>
        <taxon>Pseudoduganella</taxon>
    </lineage>
</organism>
<proteinExistence type="predicted"/>
<evidence type="ECO:0000313" key="5">
    <source>
        <dbReference type="Proteomes" id="UP000622638"/>
    </source>
</evidence>
<sequence>MDNAHTIAEQYIAAWNERDAAARRARVAGIFTLDATYRDPMMAGEGHGGIDTMIAAAQAHFPGHVFALHGTPQGHHDVLRFSWRLAGPDGAAVAQGTDVAHLGGDGRLASVAGFLDNA</sequence>
<feature type="domain" description="SnoaL-like" evidence="1">
    <location>
        <begin position="8"/>
        <end position="110"/>
    </location>
</feature>
<comment type="caution">
    <text evidence="3">The sequence shown here is derived from an EMBL/GenBank/DDBJ whole genome shotgun (WGS) entry which is preliminary data.</text>
</comment>
<gene>
    <name evidence="2" type="ORF">GCM10011572_17500</name>
    <name evidence="3" type="ORF">GM672_00180</name>
</gene>
<accession>A0A6I3SS03</accession>
<reference evidence="5" key="2">
    <citation type="journal article" date="2019" name="Int. J. Syst. Evol. Microbiol.">
        <title>The Global Catalogue of Microorganisms (GCM) 10K type strain sequencing project: providing services to taxonomists for standard genome sequencing and annotation.</title>
        <authorList>
            <consortium name="The Broad Institute Genomics Platform"/>
            <consortium name="The Broad Institute Genome Sequencing Center for Infectious Disease"/>
            <person name="Wu L."/>
            <person name="Ma J."/>
        </authorList>
    </citation>
    <scope>NUCLEOTIDE SEQUENCE [LARGE SCALE GENOMIC DNA]</scope>
    <source>
        <strain evidence="5">CGMCC 1.15931</strain>
    </source>
</reference>
<dbReference type="AlphaFoldDB" id="A0A6I3SS03"/>
<reference evidence="2" key="4">
    <citation type="submission" date="2024-05" db="EMBL/GenBank/DDBJ databases">
        <authorList>
            <person name="Sun Q."/>
            <person name="Zhou Y."/>
        </authorList>
    </citation>
    <scope>NUCLEOTIDE SEQUENCE</scope>
    <source>
        <strain evidence="2">CGMCC 1.15931</strain>
    </source>
</reference>
<protein>
    <submittedName>
        <fullName evidence="3">Nuclear transport factor 2 family protein</fullName>
    </submittedName>
</protein>
<dbReference type="Proteomes" id="UP000430634">
    <property type="component" value="Unassembled WGS sequence"/>
</dbReference>
<reference evidence="3 4" key="3">
    <citation type="submission" date="2019-11" db="EMBL/GenBank/DDBJ databases">
        <title>Type strains purchased from KCTC, JCM and DSMZ.</title>
        <authorList>
            <person name="Lu H."/>
        </authorList>
    </citation>
    <scope>NUCLEOTIDE SEQUENCE [LARGE SCALE GENOMIC DNA]</scope>
    <source>
        <strain evidence="3 4">KCTC 52429</strain>
    </source>
</reference>
<evidence type="ECO:0000313" key="3">
    <source>
        <dbReference type="EMBL" id="MTV51142.1"/>
    </source>
</evidence>
<name>A0A6I3SS03_9BURK</name>
<dbReference type="Gene3D" id="3.10.450.50">
    <property type="match status" value="1"/>
</dbReference>
<keyword evidence="5" id="KW-1185">Reference proteome</keyword>
<evidence type="ECO:0000313" key="2">
    <source>
        <dbReference type="EMBL" id="GGB96006.1"/>
    </source>
</evidence>
<dbReference type="EMBL" id="WNKZ01000001">
    <property type="protein sequence ID" value="MTV51142.1"/>
    <property type="molecule type" value="Genomic_DNA"/>
</dbReference>
<reference evidence="2" key="1">
    <citation type="journal article" date="2014" name="Int. J. Syst. Evol. Microbiol.">
        <title>Complete genome of a new Firmicutes species belonging to the dominant human colonic microbiota ('Ruminococcus bicirculans') reveals two chromosomes and a selective capacity to utilize plant glucans.</title>
        <authorList>
            <consortium name="NISC Comparative Sequencing Program"/>
            <person name="Wegmann U."/>
            <person name="Louis P."/>
            <person name="Goesmann A."/>
            <person name="Henrissat B."/>
            <person name="Duncan S.H."/>
            <person name="Flint H.J."/>
        </authorList>
    </citation>
    <scope>NUCLEOTIDE SEQUENCE</scope>
    <source>
        <strain evidence="2">CGMCC 1.15931</strain>
    </source>
</reference>
<dbReference type="Proteomes" id="UP000622638">
    <property type="component" value="Unassembled WGS sequence"/>
</dbReference>
<dbReference type="InterPro" id="IPR037401">
    <property type="entry name" value="SnoaL-like"/>
</dbReference>
<dbReference type="EMBL" id="BMKG01000006">
    <property type="protein sequence ID" value="GGB96006.1"/>
    <property type="molecule type" value="Genomic_DNA"/>
</dbReference>
<dbReference type="InterPro" id="IPR032710">
    <property type="entry name" value="NTF2-like_dom_sf"/>
</dbReference>
<evidence type="ECO:0000313" key="4">
    <source>
        <dbReference type="Proteomes" id="UP000430634"/>
    </source>
</evidence>
<evidence type="ECO:0000259" key="1">
    <source>
        <dbReference type="Pfam" id="PF12680"/>
    </source>
</evidence>
<dbReference type="Pfam" id="PF12680">
    <property type="entry name" value="SnoaL_2"/>
    <property type="match status" value="1"/>
</dbReference>
<dbReference type="OrthoDB" id="9808719at2"/>
<dbReference type="RefSeq" id="WP_155468508.1">
    <property type="nucleotide sequence ID" value="NZ_BMKG01000006.1"/>
</dbReference>